<dbReference type="PIRSF" id="PIRSF005739">
    <property type="entry name" value="O-mtase"/>
    <property type="match status" value="1"/>
</dbReference>
<dbReference type="Gene3D" id="3.40.50.150">
    <property type="entry name" value="Vaccinia Virus protein VP39"/>
    <property type="match status" value="1"/>
</dbReference>
<keyword evidence="1 6" id="KW-0489">Methyltransferase</keyword>
<evidence type="ECO:0000256" key="1">
    <source>
        <dbReference type="ARBA" id="ARBA00022603"/>
    </source>
</evidence>
<feature type="active site" description="Proton acceptor" evidence="4">
    <location>
        <position position="303"/>
    </location>
</feature>
<evidence type="ECO:0000256" key="4">
    <source>
        <dbReference type="PIRSR" id="PIRSR005739-1"/>
    </source>
</evidence>
<dbReference type="AlphaFoldDB" id="A0A6A5QKG5"/>
<dbReference type="Proteomes" id="UP000800096">
    <property type="component" value="Unassembled WGS sequence"/>
</dbReference>
<dbReference type="InterPro" id="IPR001077">
    <property type="entry name" value="COMT_C"/>
</dbReference>
<organism evidence="6 7">
    <name type="scientific">Ampelomyces quisqualis</name>
    <name type="common">Powdery mildew agent</name>
    <dbReference type="NCBI Taxonomy" id="50730"/>
    <lineage>
        <taxon>Eukaryota</taxon>
        <taxon>Fungi</taxon>
        <taxon>Dikarya</taxon>
        <taxon>Ascomycota</taxon>
        <taxon>Pezizomycotina</taxon>
        <taxon>Dothideomycetes</taxon>
        <taxon>Pleosporomycetidae</taxon>
        <taxon>Pleosporales</taxon>
        <taxon>Pleosporineae</taxon>
        <taxon>Phaeosphaeriaceae</taxon>
        <taxon>Ampelomyces</taxon>
    </lineage>
</organism>
<dbReference type="Pfam" id="PF00891">
    <property type="entry name" value="Methyltransf_2"/>
    <property type="match status" value="1"/>
</dbReference>
<keyword evidence="2 6" id="KW-0808">Transferase</keyword>
<keyword evidence="7" id="KW-1185">Reference proteome</keyword>
<evidence type="ECO:0000313" key="6">
    <source>
        <dbReference type="EMBL" id="KAF1915348.1"/>
    </source>
</evidence>
<dbReference type="InterPro" id="IPR036390">
    <property type="entry name" value="WH_DNA-bd_sf"/>
</dbReference>
<dbReference type="SUPFAM" id="SSF46785">
    <property type="entry name" value="Winged helix' DNA-binding domain"/>
    <property type="match status" value="1"/>
</dbReference>
<dbReference type="InterPro" id="IPR029063">
    <property type="entry name" value="SAM-dependent_MTases_sf"/>
</dbReference>
<proteinExistence type="predicted"/>
<keyword evidence="3" id="KW-0949">S-adenosyl-L-methionine</keyword>
<dbReference type="PANTHER" id="PTHR43712:SF1">
    <property type="entry name" value="HYPOTHETICAL O-METHYLTRANSFERASE (EUROFUNG)-RELATED"/>
    <property type="match status" value="1"/>
</dbReference>
<evidence type="ECO:0000259" key="5">
    <source>
        <dbReference type="Pfam" id="PF00891"/>
    </source>
</evidence>
<feature type="domain" description="O-methyltransferase C-terminal" evidence="5">
    <location>
        <begin position="215"/>
        <end position="375"/>
    </location>
</feature>
<evidence type="ECO:0000256" key="2">
    <source>
        <dbReference type="ARBA" id="ARBA00022679"/>
    </source>
</evidence>
<dbReference type="InterPro" id="IPR016461">
    <property type="entry name" value="COMT-like"/>
</dbReference>
<dbReference type="PROSITE" id="PS51683">
    <property type="entry name" value="SAM_OMT_II"/>
    <property type="match status" value="1"/>
</dbReference>
<dbReference type="GO" id="GO:0032259">
    <property type="term" value="P:methylation"/>
    <property type="evidence" value="ECO:0007669"/>
    <property type="project" value="UniProtKB-KW"/>
</dbReference>
<dbReference type="PANTHER" id="PTHR43712">
    <property type="entry name" value="PUTATIVE (AFU_ORTHOLOGUE AFUA_4G14580)-RELATED"/>
    <property type="match status" value="1"/>
</dbReference>
<dbReference type="Gene3D" id="1.10.10.10">
    <property type="entry name" value="Winged helix-like DNA-binding domain superfamily/Winged helix DNA-binding domain"/>
    <property type="match status" value="1"/>
</dbReference>
<evidence type="ECO:0000256" key="3">
    <source>
        <dbReference type="ARBA" id="ARBA00022691"/>
    </source>
</evidence>
<dbReference type="InterPro" id="IPR036388">
    <property type="entry name" value="WH-like_DNA-bd_sf"/>
</dbReference>
<sequence>MATMNTAAEFLAELSNINFTSIQDDLHKKQEALALAKKLTLTLESPIDRVLDFSHKPFSYLAIRMAVGLNLFEHICAAKEPISSAQLSKISGGEELLITRILRVIASINFVNQPGPYTWLANPTTHTMALPPIAANYRCEALVRTAFYGTDFLAQTSWRNPTESRDGIFQFATQTKLHLFDYLQTQPALFADFNLFMGAVANSQKNKWDWWDIEGRLIAGFDATKSDVLLVDVGGGKGHDIQDFQNKFGAKTEGKLVLQDLPKLIKGIKDGALESSIVKMGYDFFEEQPVKGARCYYLHHVLHDWPDKYCLEILAQVRKAMTPGYSKLVVHDLVLPDTGASELQARFDLAMMTINSGMERSALQFRELLASAGFKVTGVWSREEGDGIVEAEVEV</sequence>
<dbReference type="OrthoDB" id="1535081at2759"/>
<reference evidence="6" key="1">
    <citation type="journal article" date="2020" name="Stud. Mycol.">
        <title>101 Dothideomycetes genomes: a test case for predicting lifestyles and emergence of pathogens.</title>
        <authorList>
            <person name="Haridas S."/>
            <person name="Albert R."/>
            <person name="Binder M."/>
            <person name="Bloem J."/>
            <person name="Labutti K."/>
            <person name="Salamov A."/>
            <person name="Andreopoulos B."/>
            <person name="Baker S."/>
            <person name="Barry K."/>
            <person name="Bills G."/>
            <person name="Bluhm B."/>
            <person name="Cannon C."/>
            <person name="Castanera R."/>
            <person name="Culley D."/>
            <person name="Daum C."/>
            <person name="Ezra D."/>
            <person name="Gonzalez J."/>
            <person name="Henrissat B."/>
            <person name="Kuo A."/>
            <person name="Liang C."/>
            <person name="Lipzen A."/>
            <person name="Lutzoni F."/>
            <person name="Magnuson J."/>
            <person name="Mondo S."/>
            <person name="Nolan M."/>
            <person name="Ohm R."/>
            <person name="Pangilinan J."/>
            <person name="Park H.-J."/>
            <person name="Ramirez L."/>
            <person name="Alfaro M."/>
            <person name="Sun H."/>
            <person name="Tritt A."/>
            <person name="Yoshinaga Y."/>
            <person name="Zwiers L.-H."/>
            <person name="Turgeon B."/>
            <person name="Goodwin S."/>
            <person name="Spatafora J."/>
            <person name="Crous P."/>
            <person name="Grigoriev I."/>
        </authorList>
    </citation>
    <scope>NUCLEOTIDE SEQUENCE</scope>
    <source>
        <strain evidence="6">HMLAC05119</strain>
    </source>
</reference>
<evidence type="ECO:0000313" key="7">
    <source>
        <dbReference type="Proteomes" id="UP000800096"/>
    </source>
</evidence>
<dbReference type="GO" id="GO:0008171">
    <property type="term" value="F:O-methyltransferase activity"/>
    <property type="evidence" value="ECO:0007669"/>
    <property type="project" value="InterPro"/>
</dbReference>
<accession>A0A6A5QKG5</accession>
<gene>
    <name evidence="6" type="ORF">BDU57DRAFT_270651</name>
</gene>
<protein>
    <submittedName>
        <fullName evidence="6">Sterigmatocystin 8-O-methyltransferase</fullName>
    </submittedName>
</protein>
<name>A0A6A5QKG5_AMPQU</name>
<dbReference type="SUPFAM" id="SSF53335">
    <property type="entry name" value="S-adenosyl-L-methionine-dependent methyltransferases"/>
    <property type="match status" value="1"/>
</dbReference>
<dbReference type="EMBL" id="ML979136">
    <property type="protein sequence ID" value="KAF1915348.1"/>
    <property type="molecule type" value="Genomic_DNA"/>
</dbReference>